<dbReference type="RefSeq" id="YP_010130199.1">
    <property type="nucleotide sequence ID" value="NC_056336.1"/>
</dbReference>
<keyword evidence="2" id="KW-0496">Mitochondrion</keyword>
<accession>A0A7T3U4Z9</accession>
<protein>
    <submittedName>
        <fullName evidence="2">Uncharacterized protein</fullName>
    </submittedName>
</protein>
<dbReference type="GeneID" id="65338517"/>
<gene>
    <name evidence="2" type="primary">orf321</name>
</gene>
<dbReference type="AlphaFoldDB" id="A0A7T3U4Z9"/>
<sequence>MMFNPVYILSTMIVKLFLKKVSKTFLFSLFSLSITLLKNVGFLTTLKFIKKLFLFITVTPIKKFNIEIFRKFLLNYNLNPLASSIIIDWAINHLGYLFTLDISTLSKLRKILYFLIYFLVSIPFTKNLIKYILIIIFSALGISWNTFLSSFSYLKYFSEYLLDFIGINTLNINEINDTTDTTSQINITDELNNDNINKISYLYFTTLIIGGVVVIGSCLVASDWLAPDWVRSLPYTGNILDGFYNGCNSCWNFITNLNPFKTDDNLKPDTTPKIFPSPSTSISSDTTVRPPLSPLFPMSPFPPEIEINPTDFPNTFPNPFE</sequence>
<evidence type="ECO:0000313" key="2">
    <source>
        <dbReference type="EMBL" id="QPZ51101.1"/>
    </source>
</evidence>
<keyword evidence="1" id="KW-0812">Transmembrane</keyword>
<reference evidence="2" key="1">
    <citation type="journal article" date="2020" name="IMA Fungus">
        <title>The 256 kb mitochondrial genome of Clavaria fumosa is the largest among phylum Basidiomycota and is rich in introns and intronic ORFs.</title>
        <authorList>
            <person name="Wang X."/>
            <person name="Wang Y."/>
            <person name="Yao W."/>
            <person name="Shen J."/>
            <person name="Chen M."/>
            <person name="Gao M."/>
            <person name="Ren J."/>
            <person name="Li Q."/>
            <person name="Liu N."/>
        </authorList>
    </citation>
    <scope>NUCLEOTIDE SEQUENCE</scope>
</reference>
<name>A0A7T3U4Z9_9AGAR</name>
<feature type="transmembrane region" description="Helical" evidence="1">
    <location>
        <begin position="201"/>
        <end position="221"/>
    </location>
</feature>
<evidence type="ECO:0000256" key="1">
    <source>
        <dbReference type="SAM" id="Phobius"/>
    </source>
</evidence>
<keyword evidence="1" id="KW-0472">Membrane</keyword>
<dbReference type="EMBL" id="MT114157">
    <property type="protein sequence ID" value="QPZ51101.1"/>
    <property type="molecule type" value="Genomic_DNA"/>
</dbReference>
<proteinExistence type="predicted"/>
<feature type="transmembrane region" description="Helical" evidence="1">
    <location>
        <begin position="25"/>
        <end position="46"/>
    </location>
</feature>
<feature type="transmembrane region" description="Helical" evidence="1">
    <location>
        <begin position="134"/>
        <end position="154"/>
    </location>
</feature>
<feature type="transmembrane region" description="Helical" evidence="1">
    <location>
        <begin position="111"/>
        <end position="129"/>
    </location>
</feature>
<geneLocation type="mitochondrion" evidence="2"/>
<feature type="transmembrane region" description="Helical" evidence="1">
    <location>
        <begin position="72"/>
        <end position="91"/>
    </location>
</feature>
<keyword evidence="1" id="KW-1133">Transmembrane helix</keyword>
<organism evidence="2">
    <name type="scientific">Clavaria fumosa</name>
    <dbReference type="NCBI Taxonomy" id="264083"/>
    <lineage>
        <taxon>Eukaryota</taxon>
        <taxon>Fungi</taxon>
        <taxon>Dikarya</taxon>
        <taxon>Basidiomycota</taxon>
        <taxon>Agaricomycotina</taxon>
        <taxon>Agaricomycetes</taxon>
        <taxon>Agaricomycetidae</taxon>
        <taxon>Agaricales</taxon>
        <taxon>Clavariineae</taxon>
        <taxon>Clavariaceae</taxon>
        <taxon>Clavaria</taxon>
    </lineage>
</organism>